<dbReference type="SUPFAM" id="SSF56091">
    <property type="entry name" value="DNA ligase/mRNA capping enzyme, catalytic domain"/>
    <property type="match status" value="1"/>
</dbReference>
<dbReference type="EMBL" id="JAWJZF010000503">
    <property type="protein sequence ID" value="MDX2296636.1"/>
    <property type="molecule type" value="Genomic_DNA"/>
</dbReference>
<evidence type="ECO:0000256" key="2">
    <source>
        <dbReference type="ARBA" id="ARBA00012727"/>
    </source>
</evidence>
<dbReference type="NCBIfam" id="TIGR02779">
    <property type="entry name" value="NHEJ_ligase_lig"/>
    <property type="match status" value="1"/>
</dbReference>
<dbReference type="GO" id="GO:0016874">
    <property type="term" value="F:ligase activity"/>
    <property type="evidence" value="ECO:0007669"/>
    <property type="project" value="UniProtKB-KW"/>
</dbReference>
<dbReference type="CDD" id="cd07906">
    <property type="entry name" value="Adenylation_DNA_ligase_LigD_LigC"/>
    <property type="match status" value="1"/>
</dbReference>
<dbReference type="Gene3D" id="3.30.470.30">
    <property type="entry name" value="DNA ligase/mRNA capping enzyme"/>
    <property type="match status" value="1"/>
</dbReference>
<dbReference type="Pfam" id="PF01068">
    <property type="entry name" value="DNA_ligase_A_M"/>
    <property type="match status" value="1"/>
</dbReference>
<dbReference type="PROSITE" id="PS50160">
    <property type="entry name" value="DNA_LIGASE_A3"/>
    <property type="match status" value="1"/>
</dbReference>
<dbReference type="Proteomes" id="UP001278571">
    <property type="component" value="Unassembled WGS sequence"/>
</dbReference>
<feature type="domain" description="ATP-dependent DNA ligase family profile" evidence="5">
    <location>
        <begin position="96"/>
        <end position="187"/>
    </location>
</feature>
<organism evidence="6 7">
    <name type="scientific">Streptomyces roseolus</name>
    <dbReference type="NCBI Taxonomy" id="67358"/>
    <lineage>
        <taxon>Bacteria</taxon>
        <taxon>Bacillati</taxon>
        <taxon>Actinomycetota</taxon>
        <taxon>Actinomycetes</taxon>
        <taxon>Kitasatosporales</taxon>
        <taxon>Streptomycetaceae</taxon>
        <taxon>Streptomyces</taxon>
    </lineage>
</organism>
<evidence type="ECO:0000256" key="1">
    <source>
        <dbReference type="ARBA" id="ARBA00007572"/>
    </source>
</evidence>
<keyword evidence="3 6" id="KW-0436">Ligase</keyword>
<evidence type="ECO:0000313" key="7">
    <source>
        <dbReference type="Proteomes" id="UP001278571"/>
    </source>
</evidence>
<proteinExistence type="inferred from homology"/>
<dbReference type="SUPFAM" id="SSF50249">
    <property type="entry name" value="Nucleic acid-binding proteins"/>
    <property type="match status" value="1"/>
</dbReference>
<evidence type="ECO:0000313" key="6">
    <source>
        <dbReference type="EMBL" id="MDX2296636.1"/>
    </source>
</evidence>
<sequence length="309" mass="35079">MLAVLSDRRTFADAMLFERKLDGVRVVATRRDGGRPRLLSRTGRELNRTYPEVVDALATQDRPDFCVDGEITAVKGGRSDFALLQRRMQLTRPEDVRAGRVSVRSYLFDLLRLDGRSVTALPVRTRKSLLRDAFDFRLPLRYTPHRVGRDGRELLADACGRGWEGLIAKRADGPYLHRRSTDWLKLKCTAGQELVVGGFTEPAGSRLGFGALLVGHYQDGRLRYAGKVGTGYDTATLRRLRGRLGRLERDRSPFADEVRERAVHWVSPELVVQIDFTEWTGAGRLRHPRFKGLRDDKRPTDVIRERGTP</sequence>
<dbReference type="PANTHER" id="PTHR45674:SF4">
    <property type="entry name" value="DNA LIGASE 1"/>
    <property type="match status" value="1"/>
</dbReference>
<comment type="catalytic activity">
    <reaction evidence="4">
        <text>ATP + (deoxyribonucleotide)n-3'-hydroxyl + 5'-phospho-(deoxyribonucleotide)m = (deoxyribonucleotide)n+m + AMP + diphosphate.</text>
        <dbReference type="EC" id="6.5.1.1"/>
    </reaction>
</comment>
<gene>
    <name evidence="6" type="primary">ligD</name>
    <name evidence="6" type="ORF">R2363_31250</name>
</gene>
<dbReference type="Gene3D" id="3.30.1490.70">
    <property type="match status" value="1"/>
</dbReference>
<dbReference type="PANTHER" id="PTHR45674">
    <property type="entry name" value="DNA LIGASE 1/3 FAMILY MEMBER"/>
    <property type="match status" value="1"/>
</dbReference>
<dbReference type="Gene3D" id="2.40.50.140">
    <property type="entry name" value="Nucleic acid-binding proteins"/>
    <property type="match status" value="1"/>
</dbReference>
<dbReference type="InterPro" id="IPR012340">
    <property type="entry name" value="NA-bd_OB-fold"/>
</dbReference>
<name>A0ABU4KFT9_9ACTN</name>
<dbReference type="InterPro" id="IPR050191">
    <property type="entry name" value="ATP-dep_DNA_ligase"/>
</dbReference>
<dbReference type="InterPro" id="IPR016059">
    <property type="entry name" value="DNA_ligase_ATP-dep_CS"/>
</dbReference>
<dbReference type="Pfam" id="PF04679">
    <property type="entry name" value="DNA_ligase_A_C"/>
    <property type="match status" value="1"/>
</dbReference>
<evidence type="ECO:0000256" key="3">
    <source>
        <dbReference type="ARBA" id="ARBA00022598"/>
    </source>
</evidence>
<comment type="similarity">
    <text evidence="1">Belongs to the ATP-dependent DNA ligase family.</text>
</comment>
<protein>
    <recommendedName>
        <fullName evidence="2">DNA ligase (ATP)</fullName>
        <ecNumber evidence="2">6.5.1.1</ecNumber>
    </recommendedName>
</protein>
<evidence type="ECO:0000259" key="5">
    <source>
        <dbReference type="PROSITE" id="PS50160"/>
    </source>
</evidence>
<reference evidence="6 7" key="1">
    <citation type="submission" date="2023-10" db="EMBL/GenBank/DDBJ databases">
        <authorList>
            <person name="Wang X.X."/>
        </authorList>
    </citation>
    <scope>NUCLEOTIDE SEQUENCE [LARGE SCALE GENOMIC DNA]</scope>
    <source>
        <strain evidence="6 7">NBRC 12816</strain>
    </source>
</reference>
<comment type="caution">
    <text evidence="6">The sequence shown here is derived from an EMBL/GenBank/DDBJ whole genome shotgun (WGS) entry which is preliminary data.</text>
</comment>
<dbReference type="InterPro" id="IPR012309">
    <property type="entry name" value="DNA_ligase_ATP-dep_C"/>
</dbReference>
<dbReference type="InterPro" id="IPR012310">
    <property type="entry name" value="DNA_ligase_ATP-dep_cent"/>
</dbReference>
<dbReference type="InterPro" id="IPR014146">
    <property type="entry name" value="LigD_ligase_dom"/>
</dbReference>
<keyword evidence="7" id="KW-1185">Reference proteome</keyword>
<dbReference type="EC" id="6.5.1.1" evidence="2"/>
<dbReference type="CDD" id="cd07971">
    <property type="entry name" value="OBF_DNA_ligase_LigD"/>
    <property type="match status" value="1"/>
</dbReference>
<evidence type="ECO:0000256" key="4">
    <source>
        <dbReference type="ARBA" id="ARBA00034003"/>
    </source>
</evidence>
<accession>A0ABU4KFT9</accession>
<dbReference type="PROSITE" id="PS00697">
    <property type="entry name" value="DNA_LIGASE_A1"/>
    <property type="match status" value="1"/>
</dbReference>